<name>A0ABS4RVL1_PAEXY</name>
<dbReference type="Gene3D" id="1.10.1200.10">
    <property type="entry name" value="ACP-like"/>
    <property type="match status" value="1"/>
</dbReference>
<dbReference type="Pfam" id="PF00550">
    <property type="entry name" value="PP-binding"/>
    <property type="match status" value="1"/>
</dbReference>
<gene>
    <name evidence="4" type="ORF">J2Z28_002455</name>
</gene>
<dbReference type="RefSeq" id="WP_211082650.1">
    <property type="nucleotide sequence ID" value="NZ_JAGIKV010000007.1"/>
</dbReference>
<dbReference type="InterPro" id="IPR036736">
    <property type="entry name" value="ACP-like_sf"/>
</dbReference>
<dbReference type="InterPro" id="IPR006162">
    <property type="entry name" value="Ppantetheine_attach_site"/>
</dbReference>
<dbReference type="Proteomes" id="UP000810207">
    <property type="component" value="Unassembled WGS sequence"/>
</dbReference>
<evidence type="ECO:0000313" key="5">
    <source>
        <dbReference type="Proteomes" id="UP000810207"/>
    </source>
</evidence>
<keyword evidence="5" id="KW-1185">Reference proteome</keyword>
<evidence type="ECO:0000313" key="4">
    <source>
        <dbReference type="EMBL" id="MBP2245837.1"/>
    </source>
</evidence>
<reference evidence="4 5" key="1">
    <citation type="submission" date="2021-03" db="EMBL/GenBank/DDBJ databases">
        <title>Genomic Encyclopedia of Type Strains, Phase IV (KMG-IV): sequencing the most valuable type-strain genomes for metagenomic binning, comparative biology and taxonomic classification.</title>
        <authorList>
            <person name="Goeker M."/>
        </authorList>
    </citation>
    <scope>NUCLEOTIDE SEQUENCE [LARGE SCALE GENOMIC DNA]</scope>
    <source>
        <strain evidence="4 5">DSM 21292</strain>
    </source>
</reference>
<keyword evidence="1" id="KW-0596">Phosphopantetheine</keyword>
<dbReference type="EMBL" id="JAGIKV010000007">
    <property type="protein sequence ID" value="MBP2245837.1"/>
    <property type="molecule type" value="Genomic_DNA"/>
</dbReference>
<feature type="domain" description="Carrier" evidence="3">
    <location>
        <begin position="1"/>
        <end position="80"/>
    </location>
</feature>
<dbReference type="SUPFAM" id="SSF47336">
    <property type="entry name" value="ACP-like"/>
    <property type="match status" value="1"/>
</dbReference>
<protein>
    <submittedName>
        <fullName evidence="4">Acyl carrier protein</fullName>
    </submittedName>
</protein>
<dbReference type="PROSITE" id="PS00012">
    <property type="entry name" value="PHOSPHOPANTETHEINE"/>
    <property type="match status" value="1"/>
</dbReference>
<keyword evidence="2" id="KW-0597">Phosphoprotein</keyword>
<sequence>MENYEEKLREIIGSVVPLTISISEVDLDTDFRMIGMDSLAFINLVTRIEDSFEIIFPDEKLIIEEASTIQKLLVIIQECENNG</sequence>
<evidence type="ECO:0000256" key="2">
    <source>
        <dbReference type="ARBA" id="ARBA00022553"/>
    </source>
</evidence>
<evidence type="ECO:0000256" key="1">
    <source>
        <dbReference type="ARBA" id="ARBA00022450"/>
    </source>
</evidence>
<accession>A0ABS4RVL1</accession>
<organism evidence="4 5">
    <name type="scientific">Paenibacillus xylanexedens</name>
    <dbReference type="NCBI Taxonomy" id="528191"/>
    <lineage>
        <taxon>Bacteria</taxon>
        <taxon>Bacillati</taxon>
        <taxon>Bacillota</taxon>
        <taxon>Bacilli</taxon>
        <taxon>Bacillales</taxon>
        <taxon>Paenibacillaceae</taxon>
        <taxon>Paenibacillus</taxon>
    </lineage>
</organism>
<proteinExistence type="predicted"/>
<comment type="caution">
    <text evidence="4">The sequence shown here is derived from an EMBL/GenBank/DDBJ whole genome shotgun (WGS) entry which is preliminary data.</text>
</comment>
<dbReference type="InterPro" id="IPR009081">
    <property type="entry name" value="PP-bd_ACP"/>
</dbReference>
<evidence type="ECO:0000259" key="3">
    <source>
        <dbReference type="PROSITE" id="PS50075"/>
    </source>
</evidence>
<dbReference type="PROSITE" id="PS50075">
    <property type="entry name" value="CARRIER"/>
    <property type="match status" value="1"/>
</dbReference>